<gene>
    <name evidence="1" type="ORF">GCM10011578_065870</name>
</gene>
<reference evidence="1" key="2">
    <citation type="submission" date="2020-09" db="EMBL/GenBank/DDBJ databases">
        <authorList>
            <person name="Sun Q."/>
            <person name="Zhou Y."/>
        </authorList>
    </citation>
    <scope>NUCLEOTIDE SEQUENCE</scope>
    <source>
        <strain evidence="1">CGMCC 4.7110</strain>
    </source>
</reference>
<dbReference type="Proteomes" id="UP000653411">
    <property type="component" value="Unassembled WGS sequence"/>
</dbReference>
<organism evidence="1 2">
    <name type="scientific">Streptomyces fuscichromogenes</name>
    <dbReference type="NCBI Taxonomy" id="1324013"/>
    <lineage>
        <taxon>Bacteria</taxon>
        <taxon>Bacillati</taxon>
        <taxon>Actinomycetota</taxon>
        <taxon>Actinomycetes</taxon>
        <taxon>Kitasatosporales</taxon>
        <taxon>Streptomycetaceae</taxon>
        <taxon>Streptomyces</taxon>
    </lineage>
</organism>
<accession>A0A917XJB2</accession>
<sequence length="159" mass="16760">MRANAYDLDVESELSHYAKSGVVWGGVVTRRRAGGGPVRSIGCLAGVSAVNFEIAGYARVPPAGPGREVGPPGVHVKRVTPRKGHGVRREGGTSVAGRCGVRGRLRASVGVLRWAARGYARPGDADRRGGVLVRDTTNAPVRDNGPHFLLSQWMSGRIG</sequence>
<reference evidence="1" key="1">
    <citation type="journal article" date="2014" name="Int. J. Syst. Evol. Microbiol.">
        <title>Complete genome sequence of Corynebacterium casei LMG S-19264T (=DSM 44701T), isolated from a smear-ripened cheese.</title>
        <authorList>
            <consortium name="US DOE Joint Genome Institute (JGI-PGF)"/>
            <person name="Walter F."/>
            <person name="Albersmeier A."/>
            <person name="Kalinowski J."/>
            <person name="Ruckert C."/>
        </authorList>
    </citation>
    <scope>NUCLEOTIDE SEQUENCE</scope>
    <source>
        <strain evidence="1">CGMCC 4.7110</strain>
    </source>
</reference>
<dbReference type="EMBL" id="BMML01000017">
    <property type="protein sequence ID" value="GGN29328.1"/>
    <property type="molecule type" value="Genomic_DNA"/>
</dbReference>
<evidence type="ECO:0000313" key="2">
    <source>
        <dbReference type="Proteomes" id="UP000653411"/>
    </source>
</evidence>
<comment type="caution">
    <text evidence="1">The sequence shown here is derived from an EMBL/GenBank/DDBJ whole genome shotgun (WGS) entry which is preliminary data.</text>
</comment>
<evidence type="ECO:0000313" key="1">
    <source>
        <dbReference type="EMBL" id="GGN29328.1"/>
    </source>
</evidence>
<dbReference type="AlphaFoldDB" id="A0A917XJB2"/>
<protein>
    <submittedName>
        <fullName evidence="1">Uncharacterized protein</fullName>
    </submittedName>
</protein>
<keyword evidence="2" id="KW-1185">Reference proteome</keyword>
<proteinExistence type="predicted"/>
<name>A0A917XJB2_9ACTN</name>